<dbReference type="Proteomes" id="UP000195402">
    <property type="component" value="Unassembled WGS sequence"/>
</dbReference>
<sequence>MGVMGCSATPPKQHRLDSCEGKREMKISKWIGYEGNKYLGCTKCEDTQWLNEVKKLKETPKSSTPLATTPMGAQFVIDTTLEEFCTKFQTNMNFKNK</sequence>
<evidence type="ECO:0000313" key="1">
    <source>
        <dbReference type="EMBL" id="OVA08287.1"/>
    </source>
</evidence>
<organism evidence="1 2">
    <name type="scientific">Macleaya cordata</name>
    <name type="common">Five-seeded plume-poppy</name>
    <name type="synonym">Bocconia cordata</name>
    <dbReference type="NCBI Taxonomy" id="56857"/>
    <lineage>
        <taxon>Eukaryota</taxon>
        <taxon>Viridiplantae</taxon>
        <taxon>Streptophyta</taxon>
        <taxon>Embryophyta</taxon>
        <taxon>Tracheophyta</taxon>
        <taxon>Spermatophyta</taxon>
        <taxon>Magnoliopsida</taxon>
        <taxon>Ranunculales</taxon>
        <taxon>Papaveraceae</taxon>
        <taxon>Papaveroideae</taxon>
        <taxon>Macleaya</taxon>
    </lineage>
</organism>
<keyword evidence="2" id="KW-1185">Reference proteome</keyword>
<comment type="caution">
    <text evidence="1">The sequence shown here is derived from an EMBL/GenBank/DDBJ whole genome shotgun (WGS) entry which is preliminary data.</text>
</comment>
<dbReference type="EMBL" id="MVGT01002328">
    <property type="protein sequence ID" value="OVA08287.1"/>
    <property type="molecule type" value="Genomic_DNA"/>
</dbReference>
<proteinExistence type="predicted"/>
<reference evidence="1 2" key="1">
    <citation type="journal article" date="2017" name="Mol. Plant">
        <title>The Genome of Medicinal Plant Macleaya cordata Provides New Insights into Benzylisoquinoline Alkaloids Metabolism.</title>
        <authorList>
            <person name="Liu X."/>
            <person name="Liu Y."/>
            <person name="Huang P."/>
            <person name="Ma Y."/>
            <person name="Qing Z."/>
            <person name="Tang Q."/>
            <person name="Cao H."/>
            <person name="Cheng P."/>
            <person name="Zheng Y."/>
            <person name="Yuan Z."/>
            <person name="Zhou Y."/>
            <person name="Liu J."/>
            <person name="Tang Z."/>
            <person name="Zhuo Y."/>
            <person name="Zhang Y."/>
            <person name="Yu L."/>
            <person name="Huang J."/>
            <person name="Yang P."/>
            <person name="Peng Q."/>
            <person name="Zhang J."/>
            <person name="Jiang W."/>
            <person name="Zhang Z."/>
            <person name="Lin K."/>
            <person name="Ro D.K."/>
            <person name="Chen X."/>
            <person name="Xiong X."/>
            <person name="Shang Y."/>
            <person name="Huang S."/>
            <person name="Zeng J."/>
        </authorList>
    </citation>
    <scope>NUCLEOTIDE SEQUENCE [LARGE SCALE GENOMIC DNA]</scope>
    <source>
        <strain evidence="2">cv. BLH2017</strain>
        <tissue evidence="1">Root</tissue>
    </source>
</reference>
<name>A0A200QD24_MACCD</name>
<dbReference type="AlphaFoldDB" id="A0A200QD24"/>
<dbReference type="OrthoDB" id="1997111at2759"/>
<evidence type="ECO:0000313" key="2">
    <source>
        <dbReference type="Proteomes" id="UP000195402"/>
    </source>
</evidence>
<gene>
    <name evidence="1" type="ORF">BVC80_209g5</name>
</gene>
<accession>A0A200QD24</accession>
<dbReference type="InParanoid" id="A0A200QD24"/>
<protein>
    <submittedName>
        <fullName evidence="1">Uncharacterized protein</fullName>
    </submittedName>
</protein>